<dbReference type="AlphaFoldDB" id="A0A232M1P0"/>
<name>A0A232M1P0_9EURO</name>
<evidence type="ECO:0000313" key="3">
    <source>
        <dbReference type="Proteomes" id="UP000243515"/>
    </source>
</evidence>
<gene>
    <name evidence="2" type="ORF">Egran_01916</name>
</gene>
<evidence type="ECO:0000313" key="2">
    <source>
        <dbReference type="EMBL" id="OXV10325.1"/>
    </source>
</evidence>
<feature type="region of interest" description="Disordered" evidence="1">
    <location>
        <begin position="13"/>
        <end position="99"/>
    </location>
</feature>
<sequence length="208" mass="23613">MFFSVLSPIVPTVSFPTPILPPASITRKTSRPFQPPSDISEIFSDNGSSSESTESTSDLELDSDDSDDDEDPNDDSRRHPGKTRPACTGTGNPPDPQAMLETNQWLPGRYCRHIGRDPVQHWQWISDSDETVQLLYGFFGWRCDIRRGKNGRYCPGIRYKSSLESFWKWWHLVLKQETVSGLSKHTIVKLQDVSDQPPFCAGQRRNGR</sequence>
<proteinExistence type="predicted"/>
<feature type="compositionally biased region" description="Acidic residues" evidence="1">
    <location>
        <begin position="57"/>
        <end position="73"/>
    </location>
</feature>
<dbReference type="Proteomes" id="UP000243515">
    <property type="component" value="Unassembled WGS sequence"/>
</dbReference>
<accession>A0A232M1P0</accession>
<comment type="caution">
    <text evidence="2">The sequence shown here is derived from an EMBL/GenBank/DDBJ whole genome shotgun (WGS) entry which is preliminary data.</text>
</comment>
<keyword evidence="3" id="KW-1185">Reference proteome</keyword>
<reference evidence="2 3" key="1">
    <citation type="journal article" date="2015" name="Environ. Microbiol.">
        <title>Metagenome sequence of Elaphomyces granulatus from sporocarp tissue reveals Ascomycota ectomycorrhizal fingerprints of genome expansion and a Proteobacteria-rich microbiome.</title>
        <authorList>
            <person name="Quandt C.A."/>
            <person name="Kohler A."/>
            <person name="Hesse C.N."/>
            <person name="Sharpton T.J."/>
            <person name="Martin F."/>
            <person name="Spatafora J.W."/>
        </authorList>
    </citation>
    <scope>NUCLEOTIDE SEQUENCE [LARGE SCALE GENOMIC DNA]</scope>
    <source>
        <strain evidence="2 3">OSC145934</strain>
    </source>
</reference>
<dbReference type="EMBL" id="NPHW01002995">
    <property type="protein sequence ID" value="OXV10325.1"/>
    <property type="molecule type" value="Genomic_DNA"/>
</dbReference>
<protein>
    <submittedName>
        <fullName evidence="2">Uncharacterized protein</fullName>
    </submittedName>
</protein>
<feature type="compositionally biased region" description="Low complexity" evidence="1">
    <location>
        <begin position="44"/>
        <end position="56"/>
    </location>
</feature>
<organism evidence="2 3">
    <name type="scientific">Elaphomyces granulatus</name>
    <dbReference type="NCBI Taxonomy" id="519963"/>
    <lineage>
        <taxon>Eukaryota</taxon>
        <taxon>Fungi</taxon>
        <taxon>Dikarya</taxon>
        <taxon>Ascomycota</taxon>
        <taxon>Pezizomycotina</taxon>
        <taxon>Eurotiomycetes</taxon>
        <taxon>Eurotiomycetidae</taxon>
        <taxon>Eurotiales</taxon>
        <taxon>Elaphomycetaceae</taxon>
        <taxon>Elaphomyces</taxon>
    </lineage>
</organism>
<evidence type="ECO:0000256" key="1">
    <source>
        <dbReference type="SAM" id="MobiDB-lite"/>
    </source>
</evidence>
<dbReference type="OrthoDB" id="3544487at2759"/>